<protein>
    <submittedName>
        <fullName evidence="2">Uncharacterized protein</fullName>
    </submittedName>
</protein>
<evidence type="ECO:0000256" key="1">
    <source>
        <dbReference type="SAM" id="Phobius"/>
    </source>
</evidence>
<dbReference type="AlphaFoldDB" id="A0A328B0X8"/>
<keyword evidence="1" id="KW-0472">Membrane</keyword>
<dbReference type="Proteomes" id="UP000249842">
    <property type="component" value="Unassembled WGS sequence"/>
</dbReference>
<sequence>MKLEDIQKGKVVAGVVPGKLVKVVAAEMRGSDELELVYRADGVVSQRRLSRADEDGLVLASAARWSPKLSPGIIAALAMLVGAVAVHHFWPASGLHLWSKSRSGTNGPASNDIPIVIRTDGGMLEVANVKHRRTFNLTNVLTVAGISVPFCKATASYTVDTRITYRVRLARYWGAFYHDQRLEIWAPRLEPALPVAFDTSKMMTTLNECPFIPRGTQDDVLRLVSAQLEKDAWSPQYVQLAQNGGARDTVREFVRKWLINQKGSDIPRGTPIGVNFQP</sequence>
<name>A0A328B0X8_9CAUL</name>
<proteinExistence type="predicted"/>
<organism evidence="2 3">
    <name type="scientific">Phenylobacterium hankyongense</name>
    <dbReference type="NCBI Taxonomy" id="1813876"/>
    <lineage>
        <taxon>Bacteria</taxon>
        <taxon>Pseudomonadati</taxon>
        <taxon>Pseudomonadota</taxon>
        <taxon>Alphaproteobacteria</taxon>
        <taxon>Caulobacterales</taxon>
        <taxon>Caulobacteraceae</taxon>
        <taxon>Phenylobacterium</taxon>
    </lineage>
</organism>
<keyword evidence="3" id="KW-1185">Reference proteome</keyword>
<gene>
    <name evidence="2" type="ORF">DJ021_07055</name>
</gene>
<dbReference type="RefSeq" id="WP_111456869.1">
    <property type="nucleotide sequence ID" value="NZ_QFYP01000001.1"/>
</dbReference>
<evidence type="ECO:0000313" key="2">
    <source>
        <dbReference type="EMBL" id="RAK59576.1"/>
    </source>
</evidence>
<keyword evidence="1" id="KW-0812">Transmembrane</keyword>
<keyword evidence="1" id="KW-1133">Transmembrane helix</keyword>
<feature type="transmembrane region" description="Helical" evidence="1">
    <location>
        <begin position="69"/>
        <end position="90"/>
    </location>
</feature>
<reference evidence="3" key="1">
    <citation type="submission" date="2018-05" db="EMBL/GenBank/DDBJ databases">
        <authorList>
            <person name="Li X."/>
        </authorList>
    </citation>
    <scope>NUCLEOTIDE SEQUENCE [LARGE SCALE GENOMIC DNA]</scope>
    <source>
        <strain evidence="3">HKS-05</strain>
    </source>
</reference>
<dbReference type="EMBL" id="QFYP01000001">
    <property type="protein sequence ID" value="RAK59576.1"/>
    <property type="molecule type" value="Genomic_DNA"/>
</dbReference>
<dbReference type="OrthoDB" id="8911849at2"/>
<accession>A0A328B0X8</accession>
<evidence type="ECO:0000313" key="3">
    <source>
        <dbReference type="Proteomes" id="UP000249842"/>
    </source>
</evidence>
<comment type="caution">
    <text evidence="2">The sequence shown here is derived from an EMBL/GenBank/DDBJ whole genome shotgun (WGS) entry which is preliminary data.</text>
</comment>